<evidence type="ECO:0000256" key="4">
    <source>
        <dbReference type="ARBA" id="ARBA00022989"/>
    </source>
</evidence>
<keyword evidence="7" id="KW-0325">Glycoprotein</keyword>
<dbReference type="GO" id="GO:0008146">
    <property type="term" value="F:sulfotransferase activity"/>
    <property type="evidence" value="ECO:0007669"/>
    <property type="project" value="InterPro"/>
</dbReference>
<dbReference type="InterPro" id="IPR005331">
    <property type="entry name" value="Sulfotransferase"/>
</dbReference>
<dbReference type="RefSeq" id="WP_163888904.1">
    <property type="nucleotide sequence ID" value="NZ_JAAFYS010000001.1"/>
</dbReference>
<dbReference type="PANTHER" id="PTHR12137:SF54">
    <property type="entry name" value="CARBOHYDRATE SULFOTRANSFERASE"/>
    <property type="match status" value="1"/>
</dbReference>
<dbReference type="Pfam" id="PF03567">
    <property type="entry name" value="Sulfotransfer_2"/>
    <property type="match status" value="1"/>
</dbReference>
<comment type="subcellular location">
    <subcellularLocation>
        <location evidence="1">Golgi apparatus membrane</location>
        <topology evidence="1">Single-pass type II membrane protein</topology>
    </subcellularLocation>
</comment>
<gene>
    <name evidence="8" type="ORF">GZA08_00395</name>
</gene>
<dbReference type="GO" id="GO:0016020">
    <property type="term" value="C:membrane"/>
    <property type="evidence" value="ECO:0007669"/>
    <property type="project" value="InterPro"/>
</dbReference>
<keyword evidence="3" id="KW-0812">Transmembrane</keyword>
<organism evidence="8 9">
    <name type="scientific">Pseudoroseicyclus tamaricis</name>
    <dbReference type="NCBI Taxonomy" id="2705421"/>
    <lineage>
        <taxon>Bacteria</taxon>
        <taxon>Pseudomonadati</taxon>
        <taxon>Pseudomonadota</taxon>
        <taxon>Alphaproteobacteria</taxon>
        <taxon>Rhodobacterales</taxon>
        <taxon>Paracoccaceae</taxon>
        <taxon>Pseudoroseicyclus</taxon>
    </lineage>
</organism>
<evidence type="ECO:0000256" key="1">
    <source>
        <dbReference type="ARBA" id="ARBA00004323"/>
    </source>
</evidence>
<evidence type="ECO:0000313" key="9">
    <source>
        <dbReference type="Proteomes" id="UP000474757"/>
    </source>
</evidence>
<reference evidence="8 9" key="1">
    <citation type="submission" date="2020-02" db="EMBL/GenBank/DDBJ databases">
        <title>Pseudoroseicyclus tamarix, sp. nov., isolated from offshore sediment of a Tamarix chinensis forest.</title>
        <authorList>
            <person name="Gai Y."/>
        </authorList>
    </citation>
    <scope>NUCLEOTIDE SEQUENCE [LARGE SCALE GENOMIC DNA]</scope>
    <source>
        <strain evidence="8 9">CLL3-39</strain>
    </source>
</reference>
<dbReference type="Proteomes" id="UP000474757">
    <property type="component" value="Unassembled WGS sequence"/>
</dbReference>
<evidence type="ECO:0000256" key="7">
    <source>
        <dbReference type="ARBA" id="ARBA00023180"/>
    </source>
</evidence>
<proteinExistence type="predicted"/>
<comment type="caution">
    <text evidence="8">The sequence shown here is derived from an EMBL/GenBank/DDBJ whole genome shotgun (WGS) entry which is preliminary data.</text>
</comment>
<dbReference type="GO" id="GO:0016051">
    <property type="term" value="P:carbohydrate biosynthetic process"/>
    <property type="evidence" value="ECO:0007669"/>
    <property type="project" value="InterPro"/>
</dbReference>
<dbReference type="AlphaFoldDB" id="A0A6B2JLD8"/>
<protein>
    <submittedName>
        <fullName evidence="8">Sulfotransferase family protein</fullName>
    </submittedName>
</protein>
<accession>A0A6B2JLD8</accession>
<keyword evidence="9" id="KW-1185">Reference proteome</keyword>
<evidence type="ECO:0000313" key="8">
    <source>
        <dbReference type="EMBL" id="NDU99426.1"/>
    </source>
</evidence>
<name>A0A6B2JLD8_9RHOB</name>
<keyword evidence="5" id="KW-0333">Golgi apparatus</keyword>
<evidence type="ECO:0000256" key="3">
    <source>
        <dbReference type="ARBA" id="ARBA00022692"/>
    </source>
</evidence>
<evidence type="ECO:0000256" key="6">
    <source>
        <dbReference type="ARBA" id="ARBA00023136"/>
    </source>
</evidence>
<sequence length="251" mass="28247">MPKDISEAKRGPGGDGPAAVSAAFGNEINAFFHISLKHRYLYVQTPKVASTTVKSKLIEVEIAGSGIPRAQVPPHPDRVGSVHVKPYQLTPELLREVLEGGFTRFCFVRDPFARVLSAYLDKILNEPADRAAFCKGHGLQVEDEITFGDFVGVLWAHRENRPKWDPHWRPQWLLLRPDLIRYSLIGKIESFDTDFAALDARLGGLLGSYEHRAPHRTNAAELLAEHYTPEIRETVARLYGEDFRRFGYEAG</sequence>
<keyword evidence="4" id="KW-1133">Transmembrane helix</keyword>
<evidence type="ECO:0000256" key="5">
    <source>
        <dbReference type="ARBA" id="ARBA00023034"/>
    </source>
</evidence>
<keyword evidence="6" id="KW-0472">Membrane</keyword>
<dbReference type="PANTHER" id="PTHR12137">
    <property type="entry name" value="CARBOHYDRATE SULFOTRANSFERASE"/>
    <property type="match status" value="1"/>
</dbReference>
<evidence type="ECO:0000256" key="2">
    <source>
        <dbReference type="ARBA" id="ARBA00022679"/>
    </source>
</evidence>
<dbReference type="InterPro" id="IPR018011">
    <property type="entry name" value="Carb_sulfotrans_8-10"/>
</dbReference>
<dbReference type="EMBL" id="JAAGAB010000001">
    <property type="protein sequence ID" value="NDU99426.1"/>
    <property type="molecule type" value="Genomic_DNA"/>
</dbReference>
<keyword evidence="2 8" id="KW-0808">Transferase</keyword>